<dbReference type="Pfam" id="PF00076">
    <property type="entry name" value="RRM_1"/>
    <property type="match status" value="3"/>
</dbReference>
<dbReference type="EMBL" id="KZ819603">
    <property type="protein sequence ID" value="PWN35972.1"/>
    <property type="molecule type" value="Genomic_DNA"/>
</dbReference>
<evidence type="ECO:0000313" key="4">
    <source>
        <dbReference type="EMBL" id="PWN35972.1"/>
    </source>
</evidence>
<dbReference type="GO" id="GO:1990904">
    <property type="term" value="C:ribonucleoprotein complex"/>
    <property type="evidence" value="ECO:0007669"/>
    <property type="project" value="TreeGrafter"/>
</dbReference>
<proteinExistence type="predicted"/>
<sequence>MGNGGSDVAEVARQSKKDCRVYVGNLSYEVRSEDLSDFMRDGASGKVVHAEVLLLPNGYSKGCGIVEFSHPEDAQKAITQLSDTDLKGRPVFIREDRENEARYGAPPSRGNFRGFGGHGGYGAPPPPPAAAPGAQLYIGNLPYSAGWQDLKDMFRAAGNVVRADINIGPDGRSKGSGIVVFANPEDAQNAISQFNGTDWNGRPIEVREDRFAGSAGGFGFGGASERNLPPAEPSQQIFVKNLPWSTSNEDLVELFQTTGKVDEAEVLIEGTRSKGVGVVQFASISDAETSIAKFQGYVYGGRALDIEYNRSWRDFRSGGHVNDVQMS</sequence>
<dbReference type="FunCoup" id="A0A316VEG0">
    <property type="interactions" value="267"/>
</dbReference>
<dbReference type="SMART" id="SM00360">
    <property type="entry name" value="RRM"/>
    <property type="match status" value="3"/>
</dbReference>
<keyword evidence="5" id="KW-1185">Reference proteome</keyword>
<dbReference type="Gene3D" id="3.30.70.330">
    <property type="match status" value="3"/>
</dbReference>
<dbReference type="STRING" id="1280837.A0A316VEG0"/>
<dbReference type="SUPFAM" id="SSF54928">
    <property type="entry name" value="RNA-binding domain, RBD"/>
    <property type="match status" value="3"/>
</dbReference>
<dbReference type="AlphaFoldDB" id="A0A316VEG0"/>
<dbReference type="GO" id="GO:0003729">
    <property type="term" value="F:mRNA binding"/>
    <property type="evidence" value="ECO:0007669"/>
    <property type="project" value="TreeGrafter"/>
</dbReference>
<accession>A0A316VEG0</accession>
<dbReference type="GO" id="GO:0005737">
    <property type="term" value="C:cytoplasm"/>
    <property type="evidence" value="ECO:0007669"/>
    <property type="project" value="TreeGrafter"/>
</dbReference>
<dbReference type="InterPro" id="IPR012677">
    <property type="entry name" value="Nucleotide-bd_a/b_plait_sf"/>
</dbReference>
<dbReference type="GO" id="GO:0005634">
    <property type="term" value="C:nucleus"/>
    <property type="evidence" value="ECO:0007669"/>
    <property type="project" value="TreeGrafter"/>
</dbReference>
<dbReference type="PANTHER" id="PTHR23003:SF3">
    <property type="entry name" value="FI21236P1-RELATED"/>
    <property type="match status" value="1"/>
</dbReference>
<reference evidence="4 5" key="1">
    <citation type="journal article" date="2018" name="Mol. Biol. Evol.">
        <title>Broad Genomic Sampling Reveals a Smut Pathogenic Ancestry of the Fungal Clade Ustilaginomycotina.</title>
        <authorList>
            <person name="Kijpornyongpan T."/>
            <person name="Mondo S.J."/>
            <person name="Barry K."/>
            <person name="Sandor L."/>
            <person name="Lee J."/>
            <person name="Lipzen A."/>
            <person name="Pangilinan J."/>
            <person name="LaButti K."/>
            <person name="Hainaut M."/>
            <person name="Henrissat B."/>
            <person name="Grigoriev I.V."/>
            <person name="Spatafora J.W."/>
            <person name="Aime M.C."/>
        </authorList>
    </citation>
    <scope>NUCLEOTIDE SEQUENCE [LARGE SCALE GENOMIC DNA]</scope>
    <source>
        <strain evidence="4 5">MCA 3882</strain>
    </source>
</reference>
<dbReference type="InterPro" id="IPR000504">
    <property type="entry name" value="RRM_dom"/>
</dbReference>
<keyword evidence="1 2" id="KW-0694">RNA-binding</keyword>
<dbReference type="FunFam" id="3.30.70.330:FF:000145">
    <property type="entry name" value="Putative RNP domain-containing protein"/>
    <property type="match status" value="1"/>
</dbReference>
<evidence type="ECO:0000313" key="5">
    <source>
        <dbReference type="Proteomes" id="UP000245771"/>
    </source>
</evidence>
<organism evidence="4 5">
    <name type="scientific">Meira miltonrushii</name>
    <dbReference type="NCBI Taxonomy" id="1280837"/>
    <lineage>
        <taxon>Eukaryota</taxon>
        <taxon>Fungi</taxon>
        <taxon>Dikarya</taxon>
        <taxon>Basidiomycota</taxon>
        <taxon>Ustilaginomycotina</taxon>
        <taxon>Exobasidiomycetes</taxon>
        <taxon>Exobasidiales</taxon>
        <taxon>Brachybasidiaceae</taxon>
        <taxon>Meira</taxon>
    </lineage>
</organism>
<dbReference type="Proteomes" id="UP000245771">
    <property type="component" value="Unassembled WGS sequence"/>
</dbReference>
<protein>
    <recommendedName>
        <fullName evidence="3">RRM domain-containing protein</fullName>
    </recommendedName>
</protein>
<evidence type="ECO:0000256" key="2">
    <source>
        <dbReference type="PROSITE-ProRule" id="PRU00176"/>
    </source>
</evidence>
<feature type="domain" description="RRM" evidence="3">
    <location>
        <begin position="19"/>
        <end position="98"/>
    </location>
</feature>
<name>A0A316VEG0_9BASI</name>
<evidence type="ECO:0000256" key="1">
    <source>
        <dbReference type="ARBA" id="ARBA00022884"/>
    </source>
</evidence>
<feature type="domain" description="RRM" evidence="3">
    <location>
        <begin position="235"/>
        <end position="311"/>
    </location>
</feature>
<dbReference type="GeneID" id="37018281"/>
<feature type="domain" description="RRM" evidence="3">
    <location>
        <begin position="134"/>
        <end position="211"/>
    </location>
</feature>
<gene>
    <name evidence="4" type="ORF">FA14DRAFT_122073</name>
</gene>
<dbReference type="InterPro" id="IPR035979">
    <property type="entry name" value="RBD_domain_sf"/>
</dbReference>
<dbReference type="InParanoid" id="A0A316VEG0"/>
<evidence type="ECO:0000259" key="3">
    <source>
        <dbReference type="PROSITE" id="PS50102"/>
    </source>
</evidence>
<dbReference type="PANTHER" id="PTHR23003">
    <property type="entry name" value="RNA RECOGNITION MOTIF RRM DOMAIN CONTAINING PROTEIN"/>
    <property type="match status" value="1"/>
</dbReference>
<dbReference type="RefSeq" id="XP_025356274.1">
    <property type="nucleotide sequence ID" value="XM_025496500.1"/>
</dbReference>
<dbReference type="CDD" id="cd00590">
    <property type="entry name" value="RRM_SF"/>
    <property type="match status" value="1"/>
</dbReference>
<dbReference type="OrthoDB" id="1049195at2759"/>
<dbReference type="PROSITE" id="PS50102">
    <property type="entry name" value="RRM"/>
    <property type="match status" value="3"/>
</dbReference>
<dbReference type="InterPro" id="IPR050374">
    <property type="entry name" value="RRT5_SRSF_SR"/>
</dbReference>